<dbReference type="SUPFAM" id="SSF56601">
    <property type="entry name" value="beta-lactamase/transpeptidase-like"/>
    <property type="match status" value="1"/>
</dbReference>
<feature type="domain" description="Beta-lactamase-related" evidence="1">
    <location>
        <begin position="34"/>
        <end position="388"/>
    </location>
</feature>
<protein>
    <submittedName>
        <fullName evidence="2">CubicO group peptidase (Beta-lactamase class C family)</fullName>
    </submittedName>
</protein>
<evidence type="ECO:0000313" key="2">
    <source>
        <dbReference type="EMBL" id="TDR94701.1"/>
    </source>
</evidence>
<dbReference type="Gene3D" id="3.40.710.10">
    <property type="entry name" value="DD-peptidase/beta-lactamase superfamily"/>
    <property type="match status" value="1"/>
</dbReference>
<dbReference type="OrthoDB" id="9808046at2"/>
<proteinExistence type="predicted"/>
<dbReference type="InterPro" id="IPR050789">
    <property type="entry name" value="Diverse_Enzym_Activities"/>
</dbReference>
<dbReference type="RefSeq" id="WP_133769568.1">
    <property type="nucleotide sequence ID" value="NZ_SNZR01000011.1"/>
</dbReference>
<dbReference type="Proteomes" id="UP000295122">
    <property type="component" value="Unassembled WGS sequence"/>
</dbReference>
<dbReference type="Pfam" id="PF00144">
    <property type="entry name" value="Beta-lactamase"/>
    <property type="match status" value="1"/>
</dbReference>
<gene>
    <name evidence="2" type="ORF">EV668_1989</name>
</gene>
<keyword evidence="3" id="KW-1185">Reference proteome</keyword>
<sequence>MSDGISISDSIAWAKPEDVGMSRDRLARMGERLEADIADGSLPGAVALVARRGRVVHYKAYGRRDPAHPDPMQRDTIFRIYSMTKPITSVAAMMLVEEGRLDLAAPVSQYLPDFARMQVYAGEGRTVPAKRTITIHDLLRHTSGMTLDWGERDTTGPIYQKNDTARRSRTNAEQAALLASLPLACQPGERFVYGRSTDVLGHVIEVITGEPIAEHLRARVLWPLGMMETGFHVPADFAHRIAGGHPIDPDTRAKTSFIDLTENPPLQMAGGGMASTTADYARFLHMILNGGTLDGVRLLSPATLAFMMSDHLAPDVGNNLDILPEGYGFGLGFAVRRGGGIAPFPGSPGDCFWEGIAGTSFWIDPALQLYAILMVQAPGRRERYRRMFRSLVYAAVTS</sequence>
<accession>A0A4R7C8J8</accession>
<dbReference type="InterPro" id="IPR012338">
    <property type="entry name" value="Beta-lactam/transpept-like"/>
</dbReference>
<dbReference type="EMBL" id="SNZR01000011">
    <property type="protein sequence ID" value="TDR94701.1"/>
    <property type="molecule type" value="Genomic_DNA"/>
</dbReference>
<reference evidence="2 3" key="1">
    <citation type="submission" date="2019-03" db="EMBL/GenBank/DDBJ databases">
        <title>Genomic Encyclopedia of Type Strains, Phase IV (KMG-IV): sequencing the most valuable type-strain genomes for metagenomic binning, comparative biology and taxonomic classification.</title>
        <authorList>
            <person name="Goeker M."/>
        </authorList>
    </citation>
    <scope>NUCLEOTIDE SEQUENCE [LARGE SCALE GENOMIC DNA]</scope>
    <source>
        <strain evidence="2 3">DSM 25903</strain>
    </source>
</reference>
<evidence type="ECO:0000313" key="3">
    <source>
        <dbReference type="Proteomes" id="UP000295122"/>
    </source>
</evidence>
<dbReference type="AlphaFoldDB" id="A0A4R7C8J8"/>
<comment type="caution">
    <text evidence="2">The sequence shown here is derived from an EMBL/GenBank/DDBJ whole genome shotgun (WGS) entry which is preliminary data.</text>
</comment>
<dbReference type="PANTHER" id="PTHR43283">
    <property type="entry name" value="BETA-LACTAMASE-RELATED"/>
    <property type="match status" value="1"/>
</dbReference>
<dbReference type="PANTHER" id="PTHR43283:SF3">
    <property type="entry name" value="BETA-LACTAMASE FAMILY PROTEIN (AFU_ORTHOLOGUE AFUA_5G07500)"/>
    <property type="match status" value="1"/>
</dbReference>
<organism evidence="2 3">
    <name type="scientific">Enterovirga rhinocerotis</name>
    <dbReference type="NCBI Taxonomy" id="1339210"/>
    <lineage>
        <taxon>Bacteria</taxon>
        <taxon>Pseudomonadati</taxon>
        <taxon>Pseudomonadota</taxon>
        <taxon>Alphaproteobacteria</taxon>
        <taxon>Hyphomicrobiales</taxon>
        <taxon>Methylobacteriaceae</taxon>
        <taxon>Enterovirga</taxon>
    </lineage>
</organism>
<name>A0A4R7C8J8_9HYPH</name>
<dbReference type="InterPro" id="IPR001466">
    <property type="entry name" value="Beta-lactam-related"/>
</dbReference>
<evidence type="ECO:0000259" key="1">
    <source>
        <dbReference type="Pfam" id="PF00144"/>
    </source>
</evidence>